<organism evidence="2 3">
    <name type="scientific">Peredibacter starrii</name>
    <dbReference type="NCBI Taxonomy" id="28202"/>
    <lineage>
        <taxon>Bacteria</taxon>
        <taxon>Pseudomonadati</taxon>
        <taxon>Bdellovibrionota</taxon>
        <taxon>Bacteriovoracia</taxon>
        <taxon>Bacteriovoracales</taxon>
        <taxon>Bacteriovoracaceae</taxon>
        <taxon>Peredibacter</taxon>
    </lineage>
</organism>
<reference evidence="2 3" key="1">
    <citation type="submission" date="2023-11" db="EMBL/GenBank/DDBJ databases">
        <title>Peredibacter starrii A3.12.</title>
        <authorList>
            <person name="Mitchell R.J."/>
        </authorList>
    </citation>
    <scope>NUCLEOTIDE SEQUENCE [LARGE SCALE GENOMIC DNA]</scope>
    <source>
        <strain evidence="2 3">A3.12</strain>
    </source>
</reference>
<dbReference type="RefSeq" id="WP_321395327.1">
    <property type="nucleotide sequence ID" value="NZ_CP139487.1"/>
</dbReference>
<dbReference type="PROSITE" id="PS50006">
    <property type="entry name" value="FHA_DOMAIN"/>
    <property type="match status" value="1"/>
</dbReference>
<evidence type="ECO:0000259" key="1">
    <source>
        <dbReference type="PROSITE" id="PS50006"/>
    </source>
</evidence>
<accession>A0AAX4HQI7</accession>
<proteinExistence type="predicted"/>
<dbReference type="InterPro" id="IPR032030">
    <property type="entry name" value="YscD_cytoplasmic_dom"/>
</dbReference>
<dbReference type="EMBL" id="CP139487">
    <property type="protein sequence ID" value="WPU65199.1"/>
    <property type="molecule type" value="Genomic_DNA"/>
</dbReference>
<dbReference type="KEGG" id="psti:SOO65_00360"/>
<evidence type="ECO:0000313" key="3">
    <source>
        <dbReference type="Proteomes" id="UP001324634"/>
    </source>
</evidence>
<dbReference type="CDD" id="cd00060">
    <property type="entry name" value="FHA"/>
    <property type="match status" value="1"/>
</dbReference>
<dbReference type="InterPro" id="IPR000253">
    <property type="entry name" value="FHA_dom"/>
</dbReference>
<sequence>MAKNVLVLKHFESPKEAGVYYRLVCLTGGNKGESYVLLGNRVVIGRGDRVDIKLNDTKASREHAEITKVGENWVVTDLGSQNGVMINEHKITQQQINESDKLIIGQTVFKFAKVEVASKNKVIKETAEDAKKKTMVPVMILASVFAMIFLFDESDKPTTQRNPGKSNYVNVDNEYQRHLDQKRVKEDKQVKEKMNAIYQRGLRELREKNYFRAIHEFNLALIIAPGDSQAEYYLRKTKEELDREIEGFTAKAQRDQESLKYQGAIVSYCSIIRLLYTVPDDPRHKNAVEKINDIEEILGLVKGETYCLKKQRTAQ</sequence>
<gene>
    <name evidence="2" type="ORF">SOO65_00360</name>
</gene>
<dbReference type="Gene3D" id="2.60.200.20">
    <property type="match status" value="1"/>
</dbReference>
<evidence type="ECO:0000313" key="2">
    <source>
        <dbReference type="EMBL" id="WPU65199.1"/>
    </source>
</evidence>
<protein>
    <submittedName>
        <fullName evidence="2">FHA domain-containing protein</fullName>
    </submittedName>
</protein>
<dbReference type="AlphaFoldDB" id="A0AAX4HQI7"/>
<name>A0AAX4HQI7_9BACT</name>
<dbReference type="Proteomes" id="UP001324634">
    <property type="component" value="Chromosome"/>
</dbReference>
<feature type="domain" description="FHA" evidence="1">
    <location>
        <begin position="42"/>
        <end position="91"/>
    </location>
</feature>
<dbReference type="SMART" id="SM00240">
    <property type="entry name" value="FHA"/>
    <property type="match status" value="1"/>
</dbReference>
<dbReference type="InterPro" id="IPR008984">
    <property type="entry name" value="SMAD_FHA_dom_sf"/>
</dbReference>
<keyword evidence="3" id="KW-1185">Reference proteome</keyword>
<dbReference type="SUPFAM" id="SSF49879">
    <property type="entry name" value="SMAD/FHA domain"/>
    <property type="match status" value="1"/>
</dbReference>
<dbReference type="Pfam" id="PF16697">
    <property type="entry name" value="Yop-YscD_cpl"/>
    <property type="match status" value="1"/>
</dbReference>